<dbReference type="GO" id="GO:0003995">
    <property type="term" value="F:acyl-CoA dehydrogenase activity"/>
    <property type="evidence" value="ECO:0007669"/>
    <property type="project" value="TreeGrafter"/>
</dbReference>
<evidence type="ECO:0000259" key="2">
    <source>
        <dbReference type="Pfam" id="PF02771"/>
    </source>
</evidence>
<dbReference type="Pfam" id="PF02771">
    <property type="entry name" value="Acyl-CoA_dh_N"/>
    <property type="match status" value="1"/>
</dbReference>
<feature type="domain" description="Acyl-CoA dehydrogenase/oxidase N-terminal" evidence="2">
    <location>
        <begin position="44"/>
        <end position="148"/>
    </location>
</feature>
<protein>
    <recommendedName>
        <fullName evidence="2">Acyl-CoA dehydrogenase/oxidase N-terminal domain-containing protein</fullName>
    </recommendedName>
</protein>
<accession>A0A097CSK8</accession>
<reference evidence="3" key="1">
    <citation type="submission" date="2013-11" db="EMBL/GenBank/DDBJ databases">
        <title>New antitubercular compounds from marine-derived Verrucosispora sp. MS100047.</title>
        <authorList>
            <person name="Huang P."/>
            <person name="Xie F."/>
            <person name="Wang Q."/>
            <person name="Wang J."/>
            <person name="Wang Q."/>
            <person name="Abdel-Mageed W.M."/>
            <person name="Liu M."/>
            <person name="Han J."/>
            <person name="Song F."/>
            <person name="Dai H."/>
            <person name="Liu X."/>
            <person name="Zhang L."/>
        </authorList>
    </citation>
    <scope>NUCLEOTIDE SEQUENCE</scope>
    <source>
        <strain evidence="3">MS100047</strain>
    </source>
</reference>
<feature type="compositionally biased region" description="Pro residues" evidence="1">
    <location>
        <begin position="1"/>
        <end position="12"/>
    </location>
</feature>
<dbReference type="GO" id="GO:0050660">
    <property type="term" value="F:flavin adenine dinucleotide binding"/>
    <property type="evidence" value="ECO:0007669"/>
    <property type="project" value="InterPro"/>
</dbReference>
<dbReference type="InterPro" id="IPR037069">
    <property type="entry name" value="AcylCoA_DH/ox_N_sf"/>
</dbReference>
<dbReference type="Gene3D" id="1.10.540.10">
    <property type="entry name" value="Acyl-CoA dehydrogenase/oxidase, N-terminal domain"/>
    <property type="match status" value="1"/>
</dbReference>
<evidence type="ECO:0000313" key="3">
    <source>
        <dbReference type="EMBL" id="AIS85645.1"/>
    </source>
</evidence>
<sequence>MAGQPPRQPTRPPGSWARTTGPPGAPLTEGTAVTVSIDESTSLRQAREIADEVFFPAALAVDAADRVPISHLDLLAEHGFYGLAAPPEFNRLDLPSFPAVCRVIETLASGCLTTTFLWAQHHNAVMAAANTGNAELRAAWLEPLATGQRRAGLAIGAAVRPGPAALSATPVDGGFLFSGAAPWVSGWGLVDTIYVAARVSDDTLVFALVDAATSDTLTVEPLRMSAVNASSTVTVTFDNHFVPADRVANQMPLEAWRQRDPATLRFNGSLALGVADRAIELADEPRLRSQLDAVRDRLDSADPETMPAARAAASELALRASANLAVAAGSRAVLLDQHAQRLVREATFLLVFGSRPGIRDALHTTLTTSPGVA</sequence>
<name>A0A097CSK8_9ACTN</name>
<gene>
    <name evidence="3" type="ORF">VASRM7_405</name>
</gene>
<dbReference type="Gene3D" id="2.40.110.10">
    <property type="entry name" value="Butyryl-CoA Dehydrogenase, subunit A, domain 2"/>
    <property type="match status" value="1"/>
</dbReference>
<dbReference type="SUPFAM" id="SSF56645">
    <property type="entry name" value="Acyl-CoA dehydrogenase NM domain-like"/>
    <property type="match status" value="1"/>
</dbReference>
<evidence type="ECO:0000256" key="1">
    <source>
        <dbReference type="SAM" id="MobiDB-lite"/>
    </source>
</evidence>
<dbReference type="InterPro" id="IPR013786">
    <property type="entry name" value="AcylCoA_DH/ox_N"/>
</dbReference>
<dbReference type="InterPro" id="IPR046373">
    <property type="entry name" value="Acyl-CoA_Oxase/DH_mid-dom_sf"/>
</dbReference>
<organism evidence="3">
    <name type="scientific">Verrucosispora sp. MS100047</name>
    <dbReference type="NCBI Taxonomy" id="1410949"/>
    <lineage>
        <taxon>Bacteria</taxon>
        <taxon>Bacillati</taxon>
        <taxon>Actinomycetota</taxon>
        <taxon>Actinomycetes</taxon>
        <taxon>Micromonosporales</taxon>
        <taxon>Micromonosporaceae</taxon>
        <taxon>Micromonospora</taxon>
    </lineage>
</organism>
<dbReference type="EMBL" id="KF826673">
    <property type="protein sequence ID" value="AIS85645.1"/>
    <property type="molecule type" value="Genomic_DNA"/>
</dbReference>
<dbReference type="AlphaFoldDB" id="A0A097CSK8"/>
<dbReference type="InterPro" id="IPR009100">
    <property type="entry name" value="AcylCoA_DH/oxidase_NM_dom_sf"/>
</dbReference>
<feature type="region of interest" description="Disordered" evidence="1">
    <location>
        <begin position="1"/>
        <end position="29"/>
    </location>
</feature>
<dbReference type="PANTHER" id="PTHR43884">
    <property type="entry name" value="ACYL-COA DEHYDROGENASE"/>
    <property type="match status" value="1"/>
</dbReference>
<dbReference type="PANTHER" id="PTHR43884:SF12">
    <property type="entry name" value="ISOVALERYL-COA DEHYDROGENASE, MITOCHONDRIAL-RELATED"/>
    <property type="match status" value="1"/>
</dbReference>
<proteinExistence type="predicted"/>